<evidence type="ECO:0000313" key="1">
    <source>
        <dbReference type="EMBL" id="KAK9535256.1"/>
    </source>
</evidence>
<dbReference type="Proteomes" id="UP001488805">
    <property type="component" value="Unassembled WGS sequence"/>
</dbReference>
<accession>A0AAW1FLZ0</accession>
<protein>
    <submittedName>
        <fullName evidence="1">Uncharacterized protein</fullName>
    </submittedName>
</protein>
<dbReference type="EMBL" id="JBCEZU010000056">
    <property type="protein sequence ID" value="KAK9535256.1"/>
    <property type="molecule type" value="Genomic_DNA"/>
</dbReference>
<comment type="caution">
    <text evidence="1">The sequence shown here is derived from an EMBL/GenBank/DDBJ whole genome shotgun (WGS) entry which is preliminary data.</text>
</comment>
<organism evidence="1 2">
    <name type="scientific">Zoarces viviparus</name>
    <name type="common">Viviparous eelpout</name>
    <name type="synonym">Blennius viviparus</name>
    <dbReference type="NCBI Taxonomy" id="48416"/>
    <lineage>
        <taxon>Eukaryota</taxon>
        <taxon>Metazoa</taxon>
        <taxon>Chordata</taxon>
        <taxon>Craniata</taxon>
        <taxon>Vertebrata</taxon>
        <taxon>Euteleostomi</taxon>
        <taxon>Actinopterygii</taxon>
        <taxon>Neopterygii</taxon>
        <taxon>Teleostei</taxon>
        <taxon>Neoteleostei</taxon>
        <taxon>Acanthomorphata</taxon>
        <taxon>Eupercaria</taxon>
        <taxon>Perciformes</taxon>
        <taxon>Cottioidei</taxon>
        <taxon>Zoarcales</taxon>
        <taxon>Zoarcidae</taxon>
        <taxon>Zoarcinae</taxon>
        <taxon>Zoarces</taxon>
    </lineage>
</organism>
<reference evidence="1 2" key="1">
    <citation type="journal article" date="2024" name="Genome Biol. Evol.">
        <title>Chromosome-level genome assembly of the viviparous eelpout Zoarces viviparus.</title>
        <authorList>
            <person name="Fuhrmann N."/>
            <person name="Brasseur M.V."/>
            <person name="Bakowski C.E."/>
            <person name="Podsiadlowski L."/>
            <person name="Prost S."/>
            <person name="Krehenwinkel H."/>
            <person name="Mayer C."/>
        </authorList>
    </citation>
    <scope>NUCLEOTIDE SEQUENCE [LARGE SCALE GENOMIC DNA]</scope>
    <source>
        <strain evidence="1">NO-MEL_2022_Ind0_liver</strain>
    </source>
</reference>
<sequence length="86" mass="9473">MNTSAFPRNPTLSEAAKTFLWYKSTEGWAVDSGLRLSGRSGGICIYRAVRMEGRECKGISVRECIADQAGDMASWRNSESYDSVSV</sequence>
<gene>
    <name evidence="1" type="ORF">VZT92_007649</name>
</gene>
<proteinExistence type="predicted"/>
<evidence type="ECO:0000313" key="2">
    <source>
        <dbReference type="Proteomes" id="UP001488805"/>
    </source>
</evidence>
<dbReference type="AlphaFoldDB" id="A0AAW1FLZ0"/>
<keyword evidence="2" id="KW-1185">Reference proteome</keyword>
<name>A0AAW1FLZ0_ZOAVI</name>